<dbReference type="Proteomes" id="UP000515733">
    <property type="component" value="Chromosome"/>
</dbReference>
<sequence>MKRHDQNPNLSLYYDAQYLGYPVQTQKGPLVTEYLDRLWQVIHQALDEYGRVFAFRVDLRFPVEHYGPGHDDNSVMERFIASFRAKIRHNRNMALEVKAYAHDTAVRYVWCRELGQHGVPHYHLAFFLNYDAYCTLGQYEIGRVNLFNRLHEALASALGLTVHQVLGLVEFPESPFRLLKRGDIQSIADFFNRASYLCKAATKHYGNGVHSFGASRR</sequence>
<evidence type="ECO:0000313" key="2">
    <source>
        <dbReference type="EMBL" id="CAB1369611.1"/>
    </source>
</evidence>
<evidence type="ECO:0000259" key="1">
    <source>
        <dbReference type="Pfam" id="PF11726"/>
    </source>
</evidence>
<accession>A0A6S6XZK2</accession>
<dbReference type="InterPro" id="IPR057271">
    <property type="entry name" value="YagK_YfjJ_C"/>
</dbReference>
<keyword evidence="3" id="KW-1185">Reference proteome</keyword>
<organism evidence="2 3">
    <name type="scientific">Denitratisoma oestradiolicum</name>
    <dbReference type="NCBI Taxonomy" id="311182"/>
    <lineage>
        <taxon>Bacteria</taxon>
        <taxon>Pseudomonadati</taxon>
        <taxon>Pseudomonadota</taxon>
        <taxon>Betaproteobacteria</taxon>
        <taxon>Nitrosomonadales</taxon>
        <taxon>Sterolibacteriaceae</taxon>
        <taxon>Denitratisoma</taxon>
    </lineage>
</organism>
<dbReference type="AlphaFoldDB" id="A0A6S6XZK2"/>
<dbReference type="KEGG" id="doe:DENOEST_2446"/>
<feature type="domain" description="YagK/YfjJ C-terminal" evidence="1">
    <location>
        <begin position="46"/>
        <end position="215"/>
    </location>
</feature>
<dbReference type="RefSeq" id="WP_145771216.1">
    <property type="nucleotide sequence ID" value="NZ_LR778301.1"/>
</dbReference>
<gene>
    <name evidence="2" type="ORF">DENOEST_2446</name>
</gene>
<dbReference type="EMBL" id="LR778301">
    <property type="protein sequence ID" value="CAB1369611.1"/>
    <property type="molecule type" value="Genomic_DNA"/>
</dbReference>
<name>A0A6S6XZK2_9PROT</name>
<dbReference type="OrthoDB" id="5701642at2"/>
<evidence type="ECO:0000313" key="3">
    <source>
        <dbReference type="Proteomes" id="UP000515733"/>
    </source>
</evidence>
<reference evidence="2 3" key="1">
    <citation type="submission" date="2020-03" db="EMBL/GenBank/DDBJ databases">
        <authorList>
            <consortium name="Genoscope - CEA"/>
            <person name="William W."/>
        </authorList>
    </citation>
    <scope>NUCLEOTIDE SEQUENCE [LARGE SCALE GENOMIC DNA]</scope>
    <source>
        <strain evidence="3">DSM 16959</strain>
    </source>
</reference>
<dbReference type="Pfam" id="PF11726">
    <property type="entry name" value="YagK_YfjJ_C"/>
    <property type="match status" value="1"/>
</dbReference>
<protein>
    <recommendedName>
        <fullName evidence="1">YagK/YfjJ C-terminal domain-containing protein</fullName>
    </recommendedName>
</protein>
<proteinExistence type="predicted"/>